<evidence type="ECO:0000256" key="3">
    <source>
        <dbReference type="ARBA" id="ARBA00023002"/>
    </source>
</evidence>
<dbReference type="PANTHER" id="PTHR33711">
    <property type="entry name" value="DIOXYGENASE, PUTATIVE (AFU_ORTHOLOGUE AFUA_2G02910)-RELATED"/>
    <property type="match status" value="1"/>
</dbReference>
<dbReference type="InterPro" id="IPR039387">
    <property type="entry name" value="3_4-PCD"/>
</dbReference>
<name>A0ABU1WCW2_9GAMM</name>
<proteinExistence type="inferred from homology"/>
<organism evidence="5 6">
    <name type="scientific">Lysobacter niastensis</name>
    <dbReference type="NCBI Taxonomy" id="380629"/>
    <lineage>
        <taxon>Bacteria</taxon>
        <taxon>Pseudomonadati</taxon>
        <taxon>Pseudomonadota</taxon>
        <taxon>Gammaproteobacteria</taxon>
        <taxon>Lysobacterales</taxon>
        <taxon>Lysobacteraceae</taxon>
        <taxon>Lysobacter</taxon>
    </lineage>
</organism>
<evidence type="ECO:0000313" key="5">
    <source>
        <dbReference type="EMBL" id="MDR7135364.1"/>
    </source>
</evidence>
<dbReference type="EC" id="1.13.11.3" evidence="5"/>
<dbReference type="Gene3D" id="2.60.130.10">
    <property type="entry name" value="Aromatic compound dioxygenase"/>
    <property type="match status" value="1"/>
</dbReference>
<keyword evidence="2" id="KW-0223">Dioxygenase</keyword>
<keyword evidence="6" id="KW-1185">Reference proteome</keyword>
<comment type="caution">
    <text evidence="5">The sequence shown here is derived from an EMBL/GenBank/DDBJ whole genome shotgun (WGS) entry which is preliminary data.</text>
</comment>
<dbReference type="Pfam" id="PF00775">
    <property type="entry name" value="Dioxygenase_C"/>
    <property type="match status" value="1"/>
</dbReference>
<dbReference type="InterPro" id="IPR000627">
    <property type="entry name" value="Intradiol_dOase_C"/>
</dbReference>
<comment type="similarity">
    <text evidence="1">Belongs to the intradiol ring-cleavage dioxygenase family.</text>
</comment>
<evidence type="ECO:0000256" key="2">
    <source>
        <dbReference type="ARBA" id="ARBA00022964"/>
    </source>
</evidence>
<dbReference type="InterPro" id="IPR050770">
    <property type="entry name" value="Intradiol_RC_Dioxygenase"/>
</dbReference>
<keyword evidence="3 5" id="KW-0560">Oxidoreductase</keyword>
<reference evidence="5 6" key="1">
    <citation type="submission" date="2023-07" db="EMBL/GenBank/DDBJ databases">
        <title>Sorghum-associated microbial communities from plants grown in Nebraska, USA.</title>
        <authorList>
            <person name="Schachtman D."/>
        </authorList>
    </citation>
    <scope>NUCLEOTIDE SEQUENCE [LARGE SCALE GENOMIC DNA]</scope>
    <source>
        <strain evidence="5 6">BE198</strain>
    </source>
</reference>
<dbReference type="EMBL" id="JAVDVY010000002">
    <property type="protein sequence ID" value="MDR7135364.1"/>
    <property type="molecule type" value="Genomic_DNA"/>
</dbReference>
<evidence type="ECO:0000313" key="6">
    <source>
        <dbReference type="Proteomes" id="UP001251524"/>
    </source>
</evidence>
<dbReference type="SUPFAM" id="SSF49482">
    <property type="entry name" value="Aromatic compound dioxygenase"/>
    <property type="match status" value="1"/>
</dbReference>
<evidence type="ECO:0000259" key="4">
    <source>
        <dbReference type="Pfam" id="PF00775"/>
    </source>
</evidence>
<dbReference type="InterPro" id="IPR015889">
    <property type="entry name" value="Intradiol_dOase_core"/>
</dbReference>
<dbReference type="PANTHER" id="PTHR33711:SF10">
    <property type="entry name" value="INTRADIOL RING-CLEAVAGE DIOXYGENASES DOMAIN-CONTAINING PROTEIN"/>
    <property type="match status" value="1"/>
</dbReference>
<gene>
    <name evidence="5" type="ORF">J2X06_002573</name>
</gene>
<dbReference type="RefSeq" id="WP_310062991.1">
    <property type="nucleotide sequence ID" value="NZ_JAVDVY010000002.1"/>
</dbReference>
<dbReference type="GO" id="GO:0018578">
    <property type="term" value="F:protocatechuate 3,4-dioxygenase activity"/>
    <property type="evidence" value="ECO:0007669"/>
    <property type="project" value="UniProtKB-EC"/>
</dbReference>
<dbReference type="CDD" id="cd03459">
    <property type="entry name" value="3_4-PCD"/>
    <property type="match status" value="1"/>
</dbReference>
<evidence type="ECO:0000256" key="1">
    <source>
        <dbReference type="ARBA" id="ARBA00007825"/>
    </source>
</evidence>
<sequence>MRTNQQDITRRKVLKAVLGLGGMVLRVPGLAAKTANQRSTPPMTRGPFYPQIKPLDQDADLTALSGSRQHAQGQTVHLTGRILDLDGKPVSGARVAIWQADAHGHYHHPNDRQPTAVDGNFQGFGVQTTDAQGRYRFKTIKPGAYPLMAGLRTPHIHFEIEGRNARVVTQMFFPDEALNANDGLLQALQPAQRELVMAKRMPAIAGMDPRATHLAWDIILMSG</sequence>
<dbReference type="Proteomes" id="UP001251524">
    <property type="component" value="Unassembled WGS sequence"/>
</dbReference>
<accession>A0ABU1WCW2</accession>
<feature type="domain" description="Intradiol ring-cleavage dioxygenases" evidence="4">
    <location>
        <begin position="46"/>
        <end position="220"/>
    </location>
</feature>
<protein>
    <submittedName>
        <fullName evidence="5">Protocatechuate 3,4-dioxygenase beta subunit</fullName>
        <ecNumber evidence="5">1.13.11.3</ecNumber>
    </submittedName>
</protein>